<dbReference type="GO" id="GO:0042803">
    <property type="term" value="F:protein homodimerization activity"/>
    <property type="evidence" value="ECO:0007669"/>
    <property type="project" value="InterPro"/>
</dbReference>
<keyword evidence="4" id="KW-0496">Mitochondrion</keyword>
<reference evidence="7 8" key="1">
    <citation type="submission" date="2019-10" db="EMBL/GenBank/DDBJ databases">
        <authorList>
            <person name="Palmer J.M."/>
        </authorList>
    </citation>
    <scope>NUCLEOTIDE SEQUENCE [LARGE SCALE GENOMIC DNA]</scope>
    <source>
        <strain evidence="7 8">TWF506</strain>
    </source>
</reference>
<evidence type="ECO:0000313" key="7">
    <source>
        <dbReference type="EMBL" id="KAK6500782.1"/>
    </source>
</evidence>
<dbReference type="GO" id="GO:0051087">
    <property type="term" value="F:protein-folding chaperone binding"/>
    <property type="evidence" value="ECO:0007669"/>
    <property type="project" value="InterPro"/>
</dbReference>
<dbReference type="GO" id="GO:0006457">
    <property type="term" value="P:protein folding"/>
    <property type="evidence" value="ECO:0007669"/>
    <property type="project" value="InterPro"/>
</dbReference>
<keyword evidence="8" id="KW-1185">Reference proteome</keyword>
<dbReference type="Gene3D" id="3.90.20.20">
    <property type="match status" value="1"/>
</dbReference>
<proteinExistence type="inferred from homology"/>
<feature type="region of interest" description="Disordered" evidence="6">
    <location>
        <begin position="68"/>
        <end position="98"/>
    </location>
</feature>
<evidence type="ECO:0000256" key="2">
    <source>
        <dbReference type="ARBA" id="ARBA00009054"/>
    </source>
</evidence>
<dbReference type="Proteomes" id="UP001307849">
    <property type="component" value="Unassembled WGS sequence"/>
</dbReference>
<dbReference type="GO" id="GO:0051082">
    <property type="term" value="F:unfolded protein binding"/>
    <property type="evidence" value="ECO:0007669"/>
    <property type="project" value="TreeGrafter"/>
</dbReference>
<dbReference type="AlphaFoldDB" id="A0AAN8NBC3"/>
<evidence type="ECO:0000256" key="6">
    <source>
        <dbReference type="SAM" id="MobiDB-lite"/>
    </source>
</evidence>
<dbReference type="PROSITE" id="PS01071">
    <property type="entry name" value="GRPE"/>
    <property type="match status" value="1"/>
</dbReference>
<dbReference type="HAMAP" id="MF_01151">
    <property type="entry name" value="GrpE"/>
    <property type="match status" value="1"/>
</dbReference>
<evidence type="ECO:0000256" key="4">
    <source>
        <dbReference type="RuleBase" id="RU000640"/>
    </source>
</evidence>
<protein>
    <recommendedName>
        <fullName evidence="4">GrpE protein homolog</fullName>
    </recommendedName>
</protein>
<feature type="compositionally biased region" description="Low complexity" evidence="6">
    <location>
        <begin position="68"/>
        <end position="80"/>
    </location>
</feature>
<dbReference type="GO" id="GO:0001405">
    <property type="term" value="C:PAM complex, Tim23 associated import motor"/>
    <property type="evidence" value="ECO:0007669"/>
    <property type="project" value="TreeGrafter"/>
</dbReference>
<comment type="subcellular location">
    <subcellularLocation>
        <location evidence="1 4">Mitochondrion matrix</location>
    </subcellularLocation>
</comment>
<dbReference type="EMBL" id="JAVHJM010000012">
    <property type="protein sequence ID" value="KAK6500782.1"/>
    <property type="molecule type" value="Genomic_DNA"/>
</dbReference>
<dbReference type="GO" id="GO:0000774">
    <property type="term" value="F:adenyl-nucleotide exchange factor activity"/>
    <property type="evidence" value="ECO:0007669"/>
    <property type="project" value="InterPro"/>
</dbReference>
<organism evidence="7 8">
    <name type="scientific">Arthrobotrys conoides</name>
    <dbReference type="NCBI Taxonomy" id="74498"/>
    <lineage>
        <taxon>Eukaryota</taxon>
        <taxon>Fungi</taxon>
        <taxon>Dikarya</taxon>
        <taxon>Ascomycota</taxon>
        <taxon>Pezizomycotina</taxon>
        <taxon>Orbiliomycetes</taxon>
        <taxon>Orbiliales</taxon>
        <taxon>Orbiliaceae</taxon>
        <taxon>Arthrobotrys</taxon>
    </lineage>
</organism>
<dbReference type="FunFam" id="2.30.22.10:FF:000002">
    <property type="entry name" value="GrpE protein homolog"/>
    <property type="match status" value="1"/>
</dbReference>
<dbReference type="Gene3D" id="2.30.22.10">
    <property type="entry name" value="Head domain of nucleotide exchange factor GrpE"/>
    <property type="match status" value="1"/>
</dbReference>
<dbReference type="CDD" id="cd00446">
    <property type="entry name" value="GrpE"/>
    <property type="match status" value="1"/>
</dbReference>
<dbReference type="InterPro" id="IPR000740">
    <property type="entry name" value="GrpE"/>
</dbReference>
<evidence type="ECO:0000256" key="1">
    <source>
        <dbReference type="ARBA" id="ARBA00004305"/>
    </source>
</evidence>
<dbReference type="GO" id="GO:0030150">
    <property type="term" value="P:protein import into mitochondrial matrix"/>
    <property type="evidence" value="ECO:0007669"/>
    <property type="project" value="TreeGrafter"/>
</dbReference>
<comment type="caution">
    <text evidence="7">The sequence shown here is derived from an EMBL/GenBank/DDBJ whole genome shotgun (WGS) entry which is preliminary data.</text>
</comment>
<dbReference type="PANTHER" id="PTHR21237">
    <property type="entry name" value="GRPE PROTEIN"/>
    <property type="match status" value="1"/>
</dbReference>
<sequence>MLRRTLLSPARIRPFSSLTTSAATRTPSLSLAVQPSTSSKILQRSQATPLQWRNATVLSRWSSTEASAAEKSATATATAEGVKAEASSENGDTATAAAAHAKELEAKAKEVADLKDKYLRSVADFRNLQDRTAREVKSAKDFAIQKFAKDLLESIDNLDRALTAQPTNTSADPAADFKNLHDGLKMVETVLMGTLKRHGLERFDPIGEKFNPNMHEATFEAPMEGKEPGTVFHVQSKGFSLNGRVLRAAQVGVVKA</sequence>
<name>A0AAN8NBC3_9PEZI</name>
<dbReference type="InterPro" id="IPR013805">
    <property type="entry name" value="GrpE_CC"/>
</dbReference>
<keyword evidence="3 4" id="KW-0143">Chaperone</keyword>
<dbReference type="PANTHER" id="PTHR21237:SF23">
    <property type="entry name" value="GRPE PROTEIN HOMOLOG, MITOCHONDRIAL"/>
    <property type="match status" value="1"/>
</dbReference>
<evidence type="ECO:0000256" key="5">
    <source>
        <dbReference type="RuleBase" id="RU004478"/>
    </source>
</evidence>
<accession>A0AAN8NBC3</accession>
<gene>
    <name evidence="7" type="primary">MGE1</name>
    <name evidence="7" type="ORF">TWF506_003545</name>
</gene>
<dbReference type="SUPFAM" id="SSF58014">
    <property type="entry name" value="Coiled-coil domain of nucleotide exchange factor GrpE"/>
    <property type="match status" value="1"/>
</dbReference>
<evidence type="ECO:0000313" key="8">
    <source>
        <dbReference type="Proteomes" id="UP001307849"/>
    </source>
</evidence>
<dbReference type="InterPro" id="IPR009012">
    <property type="entry name" value="GrpE_head"/>
</dbReference>
<dbReference type="SUPFAM" id="SSF51064">
    <property type="entry name" value="Head domain of nucleotide exchange factor GrpE"/>
    <property type="match status" value="1"/>
</dbReference>
<comment type="similarity">
    <text evidence="2 5">Belongs to the GrpE family.</text>
</comment>
<dbReference type="PRINTS" id="PR00773">
    <property type="entry name" value="GRPEPROTEIN"/>
</dbReference>
<dbReference type="Pfam" id="PF01025">
    <property type="entry name" value="GrpE"/>
    <property type="match status" value="1"/>
</dbReference>
<evidence type="ECO:0000256" key="3">
    <source>
        <dbReference type="ARBA" id="ARBA00023186"/>
    </source>
</evidence>
<comment type="function">
    <text evidence="4">Essential component of the PAM complex, a complex required for the translocation of transit peptide-containing proteins from the inner membrane into the mitochondrial matrix in an ATP-dependent manner.</text>
</comment>